<reference evidence="1 2" key="1">
    <citation type="submission" date="2014-04" db="EMBL/GenBank/DDBJ databases">
        <authorList>
            <consortium name="DOE Joint Genome Institute"/>
            <person name="Kuo A."/>
            <person name="Kohler A."/>
            <person name="Nagy L.G."/>
            <person name="Floudas D."/>
            <person name="Copeland A."/>
            <person name="Barry K.W."/>
            <person name="Cichocki N."/>
            <person name="Veneault-Fourrey C."/>
            <person name="LaButti K."/>
            <person name="Lindquist E.A."/>
            <person name="Lipzen A."/>
            <person name="Lundell T."/>
            <person name="Morin E."/>
            <person name="Murat C."/>
            <person name="Sun H."/>
            <person name="Tunlid A."/>
            <person name="Henrissat B."/>
            <person name="Grigoriev I.V."/>
            <person name="Hibbett D.S."/>
            <person name="Martin F."/>
            <person name="Nordberg H.P."/>
            <person name="Cantor M.N."/>
            <person name="Hua S.X."/>
        </authorList>
    </citation>
    <scope>NUCLEOTIDE SEQUENCE [LARGE SCALE GENOMIC DNA]</scope>
    <source>
        <strain evidence="1 2">LaAM-08-1</strain>
    </source>
</reference>
<protein>
    <submittedName>
        <fullName evidence="1">Uncharacterized protein</fullName>
    </submittedName>
</protein>
<evidence type="ECO:0000313" key="2">
    <source>
        <dbReference type="Proteomes" id="UP000054477"/>
    </source>
</evidence>
<dbReference type="HOGENOM" id="CLU_1669658_0_0_1"/>
<dbReference type="AlphaFoldDB" id="A0A0C9X990"/>
<sequence length="158" mass="18302">MVNNQDFVIDNPRLFISDQDRFKVLNTLLPMVYIKLFRSTFTSVSFISLVHFQSCSNHSRIFHFPCLYRLGQSFRSNSRSCSCVFAVPVSSQLQFHPTSRWTPIIPSFQAIHLSIHLVKLIVSRTSHTTQPRIKTPTQCMQCIPSHFFPPSTLFFFSL</sequence>
<evidence type="ECO:0000313" key="1">
    <source>
        <dbReference type="EMBL" id="KIK01541.1"/>
    </source>
</evidence>
<gene>
    <name evidence="1" type="ORF">K443DRAFT_564128</name>
</gene>
<keyword evidence="2" id="KW-1185">Reference proteome</keyword>
<dbReference type="EMBL" id="KN838605">
    <property type="protein sequence ID" value="KIK01541.1"/>
    <property type="molecule type" value="Genomic_DNA"/>
</dbReference>
<name>A0A0C9X990_9AGAR</name>
<organism evidence="1 2">
    <name type="scientific">Laccaria amethystina LaAM-08-1</name>
    <dbReference type="NCBI Taxonomy" id="1095629"/>
    <lineage>
        <taxon>Eukaryota</taxon>
        <taxon>Fungi</taxon>
        <taxon>Dikarya</taxon>
        <taxon>Basidiomycota</taxon>
        <taxon>Agaricomycotina</taxon>
        <taxon>Agaricomycetes</taxon>
        <taxon>Agaricomycetidae</taxon>
        <taxon>Agaricales</taxon>
        <taxon>Agaricineae</taxon>
        <taxon>Hydnangiaceae</taxon>
        <taxon>Laccaria</taxon>
    </lineage>
</organism>
<proteinExistence type="predicted"/>
<dbReference type="Proteomes" id="UP000054477">
    <property type="component" value="Unassembled WGS sequence"/>
</dbReference>
<accession>A0A0C9X990</accession>
<reference evidence="2" key="2">
    <citation type="submission" date="2015-01" db="EMBL/GenBank/DDBJ databases">
        <title>Evolutionary Origins and Diversification of the Mycorrhizal Mutualists.</title>
        <authorList>
            <consortium name="DOE Joint Genome Institute"/>
            <consortium name="Mycorrhizal Genomics Consortium"/>
            <person name="Kohler A."/>
            <person name="Kuo A."/>
            <person name="Nagy L.G."/>
            <person name="Floudas D."/>
            <person name="Copeland A."/>
            <person name="Barry K.W."/>
            <person name="Cichocki N."/>
            <person name="Veneault-Fourrey C."/>
            <person name="LaButti K."/>
            <person name="Lindquist E.A."/>
            <person name="Lipzen A."/>
            <person name="Lundell T."/>
            <person name="Morin E."/>
            <person name="Murat C."/>
            <person name="Riley R."/>
            <person name="Ohm R."/>
            <person name="Sun H."/>
            <person name="Tunlid A."/>
            <person name="Henrissat B."/>
            <person name="Grigoriev I.V."/>
            <person name="Hibbett D.S."/>
            <person name="Martin F."/>
        </authorList>
    </citation>
    <scope>NUCLEOTIDE SEQUENCE [LARGE SCALE GENOMIC DNA]</scope>
    <source>
        <strain evidence="2">LaAM-08-1</strain>
    </source>
</reference>